<keyword evidence="2" id="KW-0812">Transmembrane</keyword>
<dbReference type="Pfam" id="PF06791">
    <property type="entry name" value="TMP_2"/>
    <property type="match status" value="1"/>
</dbReference>
<dbReference type="EMBL" id="LAZR01023897">
    <property type="protein sequence ID" value="KKL76940.1"/>
    <property type="molecule type" value="Genomic_DNA"/>
</dbReference>
<proteinExistence type="predicted"/>
<evidence type="ECO:0000313" key="4">
    <source>
        <dbReference type="EMBL" id="KKL76940.1"/>
    </source>
</evidence>
<feature type="coiled-coil region" evidence="1">
    <location>
        <begin position="351"/>
        <end position="378"/>
    </location>
</feature>
<accession>A0A0F9H5N1</accession>
<sequence>SSDKTAKSLKGAKGRVTELSKSIQIALGPLSGVAARLTAFSALASGASIAVAVLVASLIAMAFAFVKTVNAGKDMEKQLLVIGGLIRSTGSAAGLTVSQINQLSESIAFATLAGVKQARDAAAVLLTFVAISGEEFKRTLRLSQDLAQLGFGSMRNAAVQLGKALEDPAIGLSALRRVGVSFTPVLREQIILLAELGRSAEAMSLTLKTIEEQTGGAGRVAAGGLTGAIDELGDAFTKFFETLSKNKDIIDTLAFLARGATKLVLKAERAVAQDTAAELNQRVNEARLRLQRVQEEAVLAEKGAPGLLAKKLSGESMAANVQAAVDDLATAQKLLNKSQAAFVKEFRDQREKAAKSKIDEATRDLNKLRETFNKLRESIDPGFKATKDFNRSIRILDDALAKNIISLTEYNRLVGRAEIRQSNAARSAIFWNKALREQQKIANQANRILKSLIETRNRAFEATEQQVESILAEAQALLISGKERKITLELLKAENRLKKAGIDLNSEAARTELAAVREAAQLREEVRAAVKDETEALRDFTRVIGTAFEDALVKGANFRDLLKSIEEDLIRIVTRVAITKPFEAALTTAIQGGKLDENAEGIEKIGFFLGDLLKDIFGFGNQKKQDELSVKVADAQTQAALASGKFTINTDIASTAVQDLAKAAVQASIALRQIQLVKPGGGIGNILGSSGAGGGPISLGSTGLDFQGFGGTVGG</sequence>
<organism evidence="4">
    <name type="scientific">marine sediment metagenome</name>
    <dbReference type="NCBI Taxonomy" id="412755"/>
    <lineage>
        <taxon>unclassified sequences</taxon>
        <taxon>metagenomes</taxon>
        <taxon>ecological metagenomes</taxon>
    </lineage>
</organism>
<dbReference type="InterPro" id="IPR009628">
    <property type="entry name" value="Phage_tape_measure_N"/>
</dbReference>
<feature type="domain" description="Bacteriophage tail tape measure N-terminal" evidence="3">
    <location>
        <begin position="37"/>
        <end position="177"/>
    </location>
</feature>
<name>A0A0F9H5N1_9ZZZZ</name>
<feature type="coiled-coil region" evidence="1">
    <location>
        <begin position="269"/>
        <end position="303"/>
    </location>
</feature>
<feature type="non-terminal residue" evidence="4">
    <location>
        <position position="1"/>
    </location>
</feature>
<evidence type="ECO:0000256" key="1">
    <source>
        <dbReference type="SAM" id="Coils"/>
    </source>
</evidence>
<keyword evidence="2" id="KW-1133">Transmembrane helix</keyword>
<evidence type="ECO:0000259" key="3">
    <source>
        <dbReference type="Pfam" id="PF06791"/>
    </source>
</evidence>
<reference evidence="4" key="1">
    <citation type="journal article" date="2015" name="Nature">
        <title>Complex archaea that bridge the gap between prokaryotes and eukaryotes.</title>
        <authorList>
            <person name="Spang A."/>
            <person name="Saw J.H."/>
            <person name="Jorgensen S.L."/>
            <person name="Zaremba-Niedzwiedzka K."/>
            <person name="Martijn J."/>
            <person name="Lind A.E."/>
            <person name="van Eijk R."/>
            <person name="Schleper C."/>
            <person name="Guy L."/>
            <person name="Ettema T.J."/>
        </authorList>
    </citation>
    <scope>NUCLEOTIDE SEQUENCE</scope>
</reference>
<evidence type="ECO:0000256" key="2">
    <source>
        <dbReference type="SAM" id="Phobius"/>
    </source>
</evidence>
<comment type="caution">
    <text evidence="4">The sequence shown here is derived from an EMBL/GenBank/DDBJ whole genome shotgun (WGS) entry which is preliminary data.</text>
</comment>
<feature type="transmembrane region" description="Helical" evidence="2">
    <location>
        <begin position="39"/>
        <end position="66"/>
    </location>
</feature>
<gene>
    <name evidence="4" type="ORF">LCGC14_2039870</name>
</gene>
<protein>
    <recommendedName>
        <fullName evidence="3">Bacteriophage tail tape measure N-terminal domain-containing protein</fullName>
    </recommendedName>
</protein>
<keyword evidence="1" id="KW-0175">Coiled coil</keyword>
<feature type="non-terminal residue" evidence="4">
    <location>
        <position position="715"/>
    </location>
</feature>
<keyword evidence="2" id="KW-0472">Membrane</keyword>
<dbReference type="AlphaFoldDB" id="A0A0F9H5N1"/>